<name>A0A8S1GVU9_9PELO</name>
<evidence type="ECO:0000256" key="2">
    <source>
        <dbReference type="SAM" id="SignalP"/>
    </source>
</evidence>
<sequence length="105" mass="11544">MVHTLKNFIILLSVIGIVSSFATTISCAFCVSGVASINQKINSNPDMKAQLGVQMSMGCDQITVQMTRQLCRESLNDNFNVFYANFSMQPDQEPSTLCKSMGYCS</sequence>
<proteinExistence type="predicted"/>
<feature type="chain" id="PRO_5035788290" description="Saposin B-type domain-containing protein" evidence="2">
    <location>
        <begin position="21"/>
        <end position="105"/>
    </location>
</feature>
<evidence type="ECO:0000313" key="4">
    <source>
        <dbReference type="EMBL" id="CAD6186972.1"/>
    </source>
</evidence>
<keyword evidence="5" id="KW-1185">Reference proteome</keyword>
<comment type="caution">
    <text evidence="4">The sequence shown here is derived from an EMBL/GenBank/DDBJ whole genome shotgun (WGS) entry which is preliminary data.</text>
</comment>
<dbReference type="EMBL" id="CAJGYM010000005">
    <property type="protein sequence ID" value="CAD6186972.1"/>
    <property type="molecule type" value="Genomic_DNA"/>
</dbReference>
<keyword evidence="2" id="KW-0732">Signal</keyword>
<accession>A0A8S1GVU9</accession>
<evidence type="ECO:0000256" key="1">
    <source>
        <dbReference type="ARBA" id="ARBA00023157"/>
    </source>
</evidence>
<dbReference type="PROSITE" id="PS50015">
    <property type="entry name" value="SAP_B"/>
    <property type="match status" value="1"/>
</dbReference>
<dbReference type="Proteomes" id="UP000835052">
    <property type="component" value="Unassembled WGS sequence"/>
</dbReference>
<dbReference type="InterPro" id="IPR011001">
    <property type="entry name" value="Saposin-like"/>
</dbReference>
<dbReference type="OrthoDB" id="5785815at2759"/>
<dbReference type="Gene3D" id="1.10.225.10">
    <property type="entry name" value="Saposin-like"/>
    <property type="match status" value="1"/>
</dbReference>
<gene>
    <name evidence="4" type="ORF">CAUJ_LOCUS2891</name>
</gene>
<dbReference type="AlphaFoldDB" id="A0A8S1GVU9"/>
<dbReference type="SMART" id="SM00741">
    <property type="entry name" value="SapB"/>
    <property type="match status" value="1"/>
</dbReference>
<organism evidence="4 5">
    <name type="scientific">Caenorhabditis auriculariae</name>
    <dbReference type="NCBI Taxonomy" id="2777116"/>
    <lineage>
        <taxon>Eukaryota</taxon>
        <taxon>Metazoa</taxon>
        <taxon>Ecdysozoa</taxon>
        <taxon>Nematoda</taxon>
        <taxon>Chromadorea</taxon>
        <taxon>Rhabditida</taxon>
        <taxon>Rhabditina</taxon>
        <taxon>Rhabditomorpha</taxon>
        <taxon>Rhabditoidea</taxon>
        <taxon>Rhabditidae</taxon>
        <taxon>Peloderinae</taxon>
        <taxon>Caenorhabditis</taxon>
    </lineage>
</organism>
<evidence type="ECO:0000313" key="5">
    <source>
        <dbReference type="Proteomes" id="UP000835052"/>
    </source>
</evidence>
<dbReference type="PROSITE" id="PS51257">
    <property type="entry name" value="PROKAR_LIPOPROTEIN"/>
    <property type="match status" value="1"/>
</dbReference>
<keyword evidence="1" id="KW-1015">Disulfide bond</keyword>
<dbReference type="InterPro" id="IPR008139">
    <property type="entry name" value="SaposinB_dom"/>
</dbReference>
<protein>
    <recommendedName>
        <fullName evidence="3">Saposin B-type domain-containing protein</fullName>
    </recommendedName>
</protein>
<reference evidence="4" key="1">
    <citation type="submission" date="2020-10" db="EMBL/GenBank/DDBJ databases">
        <authorList>
            <person name="Kikuchi T."/>
        </authorList>
    </citation>
    <scope>NUCLEOTIDE SEQUENCE</scope>
    <source>
        <strain evidence="4">NKZ352</strain>
    </source>
</reference>
<evidence type="ECO:0000259" key="3">
    <source>
        <dbReference type="PROSITE" id="PS50015"/>
    </source>
</evidence>
<dbReference type="SUPFAM" id="SSF47862">
    <property type="entry name" value="Saposin"/>
    <property type="match status" value="1"/>
</dbReference>
<feature type="signal peptide" evidence="2">
    <location>
        <begin position="1"/>
        <end position="20"/>
    </location>
</feature>
<feature type="domain" description="Saposin B-type" evidence="3">
    <location>
        <begin position="23"/>
        <end position="105"/>
    </location>
</feature>